<proteinExistence type="predicted"/>
<sequence>MRCYVVPRRPVSGFLFTPAGTLLDLEAWTADTAGRNHVFLAQGPQSKLSLLIDHTFPSSSLCYHQSTAWSRMLLRGVDV</sequence>
<gene>
    <name evidence="1" type="ORF">Agabi119p4_9056</name>
</gene>
<dbReference type="EMBL" id="JABXXO010000012">
    <property type="protein sequence ID" value="KAF7762463.1"/>
    <property type="molecule type" value="Genomic_DNA"/>
</dbReference>
<evidence type="ECO:0000313" key="2">
    <source>
        <dbReference type="Proteomes" id="UP000629468"/>
    </source>
</evidence>
<protein>
    <submittedName>
        <fullName evidence="1">Uncharacterized protein</fullName>
    </submittedName>
</protein>
<comment type="caution">
    <text evidence="1">The sequence shown here is derived from an EMBL/GenBank/DDBJ whole genome shotgun (WGS) entry which is preliminary data.</text>
</comment>
<name>A0A8H7C5B6_AGABI</name>
<organism evidence="1 2">
    <name type="scientific">Agaricus bisporus var. burnettii</name>
    <dbReference type="NCBI Taxonomy" id="192524"/>
    <lineage>
        <taxon>Eukaryota</taxon>
        <taxon>Fungi</taxon>
        <taxon>Dikarya</taxon>
        <taxon>Basidiomycota</taxon>
        <taxon>Agaricomycotina</taxon>
        <taxon>Agaricomycetes</taxon>
        <taxon>Agaricomycetidae</taxon>
        <taxon>Agaricales</taxon>
        <taxon>Agaricineae</taxon>
        <taxon>Agaricaceae</taxon>
        <taxon>Agaricus</taxon>
    </lineage>
</organism>
<accession>A0A8H7C5B6</accession>
<reference evidence="1 2" key="1">
    <citation type="journal article" name="Sci. Rep.">
        <title>Telomere-to-telomere assembled and centromere annotated genomes of the two main subspecies of the button mushroom Agaricus bisporus reveal especially polymorphic chromosome ends.</title>
        <authorList>
            <person name="Sonnenberg A.S.M."/>
            <person name="Sedaghat-Telgerd N."/>
            <person name="Lavrijssen B."/>
            <person name="Ohm R.A."/>
            <person name="Hendrickx P.M."/>
            <person name="Scholtmeijer K."/>
            <person name="Baars J.J.P."/>
            <person name="van Peer A."/>
        </authorList>
    </citation>
    <scope>NUCLEOTIDE SEQUENCE [LARGE SCALE GENOMIC DNA]</scope>
    <source>
        <strain evidence="1 2">H119_p4</strain>
    </source>
</reference>
<dbReference type="Proteomes" id="UP000629468">
    <property type="component" value="Unassembled WGS sequence"/>
</dbReference>
<evidence type="ECO:0000313" key="1">
    <source>
        <dbReference type="EMBL" id="KAF7762463.1"/>
    </source>
</evidence>
<dbReference type="AlphaFoldDB" id="A0A8H7C5B6"/>